<keyword evidence="2" id="KW-1003">Cell membrane</keyword>
<dbReference type="InParanoid" id="A0A803THN1"/>
<keyword evidence="7" id="KW-0325">Glycoprotein</keyword>
<dbReference type="InterPro" id="IPR052051">
    <property type="entry name" value="TCR_complex_component"/>
</dbReference>
<dbReference type="GO" id="GO:0005886">
    <property type="term" value="C:plasma membrane"/>
    <property type="evidence" value="ECO:0007669"/>
    <property type="project" value="UniProtKB-SubCell"/>
</dbReference>
<dbReference type="SMART" id="SM00406">
    <property type="entry name" value="IGv"/>
    <property type="match status" value="1"/>
</dbReference>
<keyword evidence="4" id="KW-0391">Immunity</keyword>
<dbReference type="Pfam" id="PF07686">
    <property type="entry name" value="V-set"/>
    <property type="match status" value="1"/>
</dbReference>
<accession>A0A803THN1</accession>
<evidence type="ECO:0000256" key="4">
    <source>
        <dbReference type="ARBA" id="ARBA00022859"/>
    </source>
</evidence>
<reference evidence="9" key="3">
    <citation type="submission" date="2025-09" db="UniProtKB">
        <authorList>
            <consortium name="Ensembl"/>
        </authorList>
    </citation>
    <scope>IDENTIFICATION</scope>
</reference>
<dbReference type="InterPro" id="IPR007110">
    <property type="entry name" value="Ig-like_dom"/>
</dbReference>
<evidence type="ECO:0000256" key="6">
    <source>
        <dbReference type="ARBA" id="ARBA00023157"/>
    </source>
</evidence>
<feature type="domain" description="Ig-like" evidence="8">
    <location>
        <begin position="29"/>
        <end position="126"/>
    </location>
</feature>
<evidence type="ECO:0000256" key="3">
    <source>
        <dbReference type="ARBA" id="ARBA00022729"/>
    </source>
</evidence>
<dbReference type="InterPro" id="IPR013106">
    <property type="entry name" value="Ig_V-set"/>
</dbReference>
<evidence type="ECO:0000313" key="10">
    <source>
        <dbReference type="Proteomes" id="UP000001646"/>
    </source>
</evidence>
<keyword evidence="6" id="KW-1015">Disulfide bond</keyword>
<comment type="subcellular location">
    <subcellularLocation>
        <location evidence="1">Cell membrane</location>
    </subcellularLocation>
</comment>
<keyword evidence="3" id="KW-0732">Signal</keyword>
<dbReference type="SUPFAM" id="SSF48726">
    <property type="entry name" value="Immunoglobulin"/>
    <property type="match status" value="1"/>
</dbReference>
<reference evidence="9" key="1">
    <citation type="submission" date="2009-12" db="EMBL/GenBank/DDBJ databases">
        <title>The Genome Sequence of Anolis carolinensis (Green Anole Lizard).</title>
        <authorList>
            <consortium name="The Genome Sequencing Platform"/>
            <person name="Di Palma F."/>
            <person name="Alfoldi J."/>
            <person name="Heiman D."/>
            <person name="Young S."/>
            <person name="Grabherr M."/>
            <person name="Johnson J."/>
            <person name="Lander E.S."/>
            <person name="Lindblad-Toh K."/>
        </authorList>
    </citation>
    <scope>NUCLEOTIDE SEQUENCE [LARGE SCALE GENOMIC DNA]</scope>
    <source>
        <strain evidence="9">JBL SC #1</strain>
    </source>
</reference>
<evidence type="ECO:0000259" key="8">
    <source>
        <dbReference type="PROSITE" id="PS50835"/>
    </source>
</evidence>
<evidence type="ECO:0000256" key="7">
    <source>
        <dbReference type="ARBA" id="ARBA00023180"/>
    </source>
</evidence>
<evidence type="ECO:0000256" key="1">
    <source>
        <dbReference type="ARBA" id="ARBA00004236"/>
    </source>
</evidence>
<dbReference type="AlphaFoldDB" id="A0A803THN1"/>
<dbReference type="PANTHER" id="PTHR19433:SF111">
    <property type="entry name" value="T CELL RECEPTOR ALPHA VARIABLE 4"/>
    <property type="match status" value="1"/>
</dbReference>
<dbReference type="Gene3D" id="2.60.40.10">
    <property type="entry name" value="Immunoglobulins"/>
    <property type="match status" value="1"/>
</dbReference>
<organism evidence="9 10">
    <name type="scientific">Anolis carolinensis</name>
    <name type="common">Green anole</name>
    <name type="synonym">American chameleon</name>
    <dbReference type="NCBI Taxonomy" id="28377"/>
    <lineage>
        <taxon>Eukaryota</taxon>
        <taxon>Metazoa</taxon>
        <taxon>Chordata</taxon>
        <taxon>Craniata</taxon>
        <taxon>Vertebrata</taxon>
        <taxon>Euteleostomi</taxon>
        <taxon>Lepidosauria</taxon>
        <taxon>Squamata</taxon>
        <taxon>Bifurcata</taxon>
        <taxon>Unidentata</taxon>
        <taxon>Episquamata</taxon>
        <taxon>Toxicofera</taxon>
        <taxon>Iguania</taxon>
        <taxon>Dactyloidae</taxon>
        <taxon>Anolis</taxon>
    </lineage>
</organism>
<dbReference type="InterPro" id="IPR036179">
    <property type="entry name" value="Ig-like_dom_sf"/>
</dbReference>
<evidence type="ECO:0000313" key="9">
    <source>
        <dbReference type="Ensembl" id="ENSACAP00000034721.1"/>
    </source>
</evidence>
<keyword evidence="5" id="KW-0472">Membrane</keyword>
<sequence>MQSCLPHELGGVYGQHRLFDLRMEMNTNPQSCAQKTEQAGSATTRDGARFSLTCNLTSVTNQMTVWYRQFPGQGPQYITGAYPGFNGESSHPKSTLHVTKKKDSATLELHHASLGDAAVYFCALQDAQCVKEGLQLCSNPSQGERGKPGVT</sequence>
<dbReference type="Proteomes" id="UP000001646">
    <property type="component" value="Unplaced"/>
</dbReference>
<name>A0A803THN1_ANOCA</name>
<evidence type="ECO:0000256" key="5">
    <source>
        <dbReference type="ARBA" id="ARBA00023136"/>
    </source>
</evidence>
<dbReference type="Ensembl" id="ENSACAT00000055204.1">
    <property type="protein sequence ID" value="ENSACAP00000034721.1"/>
    <property type="gene ID" value="ENSACAG00000044435.1"/>
</dbReference>
<keyword evidence="10" id="KW-1185">Reference proteome</keyword>
<reference evidence="9" key="2">
    <citation type="submission" date="2025-08" db="UniProtKB">
        <authorList>
            <consortium name="Ensembl"/>
        </authorList>
    </citation>
    <scope>IDENTIFICATION</scope>
</reference>
<proteinExistence type="predicted"/>
<dbReference type="InterPro" id="IPR013783">
    <property type="entry name" value="Ig-like_fold"/>
</dbReference>
<dbReference type="GO" id="GO:0002376">
    <property type="term" value="P:immune system process"/>
    <property type="evidence" value="ECO:0007669"/>
    <property type="project" value="UniProtKB-KW"/>
</dbReference>
<dbReference type="GeneTree" id="ENSGT00990000208783"/>
<dbReference type="PROSITE" id="PS50835">
    <property type="entry name" value="IG_LIKE"/>
    <property type="match status" value="1"/>
</dbReference>
<protein>
    <recommendedName>
        <fullName evidence="8">Ig-like domain-containing protein</fullName>
    </recommendedName>
</protein>
<evidence type="ECO:0000256" key="2">
    <source>
        <dbReference type="ARBA" id="ARBA00022475"/>
    </source>
</evidence>
<dbReference type="PANTHER" id="PTHR19433">
    <property type="entry name" value="T-CELL RECEPTOR ALPHA CHAIN V REGION-RELATED"/>
    <property type="match status" value="1"/>
</dbReference>